<evidence type="ECO:0000256" key="7">
    <source>
        <dbReference type="ARBA" id="ARBA00023239"/>
    </source>
</evidence>
<dbReference type="Proteomes" id="UP000239936">
    <property type="component" value="Unassembled WGS sequence"/>
</dbReference>
<evidence type="ECO:0000256" key="5">
    <source>
        <dbReference type="ARBA" id="ARBA00022556"/>
    </source>
</evidence>
<keyword evidence="6 9" id="KW-0443">Lipid metabolism</keyword>
<dbReference type="AlphaFoldDB" id="A0A2S7XPR2"/>
<keyword evidence="5 9" id="KW-0441">Lipid A biosynthesis</keyword>
<reference evidence="10 11" key="1">
    <citation type="submission" date="2018-01" db="EMBL/GenBank/DDBJ databases">
        <title>The complete genome sequence of Chromatium okenii LaCa, a purple sulfur bacterium with a turbulent life.</title>
        <authorList>
            <person name="Luedin S.M."/>
            <person name="Liechti N."/>
            <person name="Storelli N."/>
            <person name="Danza F."/>
            <person name="Wittwer M."/>
            <person name="Pothier J.F."/>
            <person name="Tonolla M.A."/>
        </authorList>
    </citation>
    <scope>NUCLEOTIDE SEQUENCE [LARGE SCALE GENOMIC DNA]</scope>
    <source>
        <strain evidence="10 11">LaCa</strain>
    </source>
</reference>
<keyword evidence="11" id="KW-1185">Reference proteome</keyword>
<evidence type="ECO:0000256" key="6">
    <source>
        <dbReference type="ARBA" id="ARBA00023098"/>
    </source>
</evidence>
<evidence type="ECO:0000256" key="9">
    <source>
        <dbReference type="HAMAP-Rule" id="MF_00406"/>
    </source>
</evidence>
<dbReference type="HAMAP" id="MF_00406">
    <property type="entry name" value="FabZ"/>
    <property type="match status" value="1"/>
</dbReference>
<dbReference type="NCBIfam" id="NF000582">
    <property type="entry name" value="PRK00006.1"/>
    <property type="match status" value="1"/>
</dbReference>
<proteinExistence type="inferred from homology"/>
<comment type="subcellular location">
    <subcellularLocation>
        <location evidence="1 9">Cytoplasm</location>
    </subcellularLocation>
</comment>
<dbReference type="FunFam" id="3.10.129.10:FF:000001">
    <property type="entry name" value="3-hydroxyacyl-[acyl-carrier-protein] dehydratase FabZ"/>
    <property type="match status" value="1"/>
</dbReference>
<keyword evidence="3 9" id="KW-0963">Cytoplasm</keyword>
<name>A0A2S7XPR2_9GAMM</name>
<protein>
    <recommendedName>
        <fullName evidence="9">3-hydroxyacyl-[acyl-carrier-protein] dehydratase FabZ</fullName>
        <ecNumber evidence="9">4.2.1.59</ecNumber>
    </recommendedName>
    <alternativeName>
        <fullName evidence="9">(3R)-hydroxymyristoyl-[acyl-carrier-protein] dehydratase</fullName>
        <shortName evidence="9">(3R)-hydroxymyristoyl-ACP dehydrase</shortName>
    </alternativeName>
    <alternativeName>
        <fullName evidence="9">Beta-hydroxyacyl-ACP dehydratase</fullName>
    </alternativeName>
</protein>
<evidence type="ECO:0000313" key="11">
    <source>
        <dbReference type="Proteomes" id="UP000239936"/>
    </source>
</evidence>
<dbReference type="PANTHER" id="PTHR30272:SF1">
    <property type="entry name" value="3-HYDROXYACYL-[ACYL-CARRIER-PROTEIN] DEHYDRATASE"/>
    <property type="match status" value="1"/>
</dbReference>
<comment type="caution">
    <text evidence="10">The sequence shown here is derived from an EMBL/GenBank/DDBJ whole genome shotgun (WGS) entry which is preliminary data.</text>
</comment>
<dbReference type="Pfam" id="PF07977">
    <property type="entry name" value="FabA"/>
    <property type="match status" value="1"/>
</dbReference>
<evidence type="ECO:0000313" key="10">
    <source>
        <dbReference type="EMBL" id="PQJ95371.1"/>
    </source>
</evidence>
<keyword evidence="7 9" id="KW-0456">Lyase</keyword>
<sequence length="169" mass="18994">MDGSHSVATDSNQEISCAESTVNTMDIHRILSLLPHRYPFLLVDKVVDFKINDYLIAVKNVSYNEPFFTGHFPIRPVMPGVLIIEAMAQATGLLAMASRPEEVGNKLYYFVGIDKARFKRPVEPGDQLFMEVKLGPVRRGIWKFDAEARVDDRVVATAEIMCTARDFTA</sequence>
<dbReference type="OrthoDB" id="9772788at2"/>
<dbReference type="RefSeq" id="WP_105074413.1">
    <property type="nucleotide sequence ID" value="NZ_JAFLKP010000100.1"/>
</dbReference>
<evidence type="ECO:0000256" key="3">
    <source>
        <dbReference type="ARBA" id="ARBA00022490"/>
    </source>
</evidence>
<dbReference type="CDD" id="cd01288">
    <property type="entry name" value="FabZ"/>
    <property type="match status" value="1"/>
</dbReference>
<dbReference type="InterPro" id="IPR010084">
    <property type="entry name" value="FabZ"/>
</dbReference>
<dbReference type="SUPFAM" id="SSF54637">
    <property type="entry name" value="Thioesterase/thiol ester dehydrase-isomerase"/>
    <property type="match status" value="1"/>
</dbReference>
<dbReference type="EC" id="4.2.1.59" evidence="9"/>
<dbReference type="GO" id="GO:0009245">
    <property type="term" value="P:lipid A biosynthetic process"/>
    <property type="evidence" value="ECO:0007669"/>
    <property type="project" value="UniProtKB-UniRule"/>
</dbReference>
<dbReference type="Gene3D" id="3.10.129.10">
    <property type="entry name" value="Hotdog Thioesterase"/>
    <property type="match status" value="1"/>
</dbReference>
<evidence type="ECO:0000256" key="2">
    <source>
        <dbReference type="ARBA" id="ARBA00009174"/>
    </source>
</evidence>
<accession>A0A2S7XPR2</accession>
<dbReference type="GO" id="GO:0016020">
    <property type="term" value="C:membrane"/>
    <property type="evidence" value="ECO:0007669"/>
    <property type="project" value="GOC"/>
</dbReference>
<dbReference type="PANTHER" id="PTHR30272">
    <property type="entry name" value="3-HYDROXYACYL-[ACYL-CARRIER-PROTEIN] DEHYDRATASE"/>
    <property type="match status" value="1"/>
</dbReference>
<gene>
    <name evidence="9 10" type="primary">fabZ</name>
    <name evidence="10" type="ORF">CXB77_14215</name>
</gene>
<evidence type="ECO:0000256" key="8">
    <source>
        <dbReference type="ARBA" id="ARBA00025049"/>
    </source>
</evidence>
<dbReference type="InterPro" id="IPR013114">
    <property type="entry name" value="FabA_FabZ"/>
</dbReference>
<dbReference type="GO" id="GO:0006633">
    <property type="term" value="P:fatty acid biosynthetic process"/>
    <property type="evidence" value="ECO:0007669"/>
    <property type="project" value="UniProtKB-UniRule"/>
</dbReference>
<comment type="catalytic activity">
    <reaction evidence="9">
        <text>a (3R)-hydroxyacyl-[ACP] = a (2E)-enoyl-[ACP] + H2O</text>
        <dbReference type="Rhea" id="RHEA:13097"/>
        <dbReference type="Rhea" id="RHEA-COMP:9925"/>
        <dbReference type="Rhea" id="RHEA-COMP:9945"/>
        <dbReference type="ChEBI" id="CHEBI:15377"/>
        <dbReference type="ChEBI" id="CHEBI:78784"/>
        <dbReference type="ChEBI" id="CHEBI:78827"/>
        <dbReference type="EC" id="4.2.1.59"/>
    </reaction>
</comment>
<comment type="function">
    <text evidence="8 9">Involved in unsaturated fatty acids biosynthesis. Catalyzes the dehydration of short chain beta-hydroxyacyl-ACPs and long chain saturated and unsaturated beta-hydroxyacyl-ACPs.</text>
</comment>
<dbReference type="InterPro" id="IPR029069">
    <property type="entry name" value="HotDog_dom_sf"/>
</dbReference>
<evidence type="ECO:0000256" key="4">
    <source>
        <dbReference type="ARBA" id="ARBA00022516"/>
    </source>
</evidence>
<feature type="active site" evidence="9">
    <location>
        <position position="71"/>
    </location>
</feature>
<evidence type="ECO:0000256" key="1">
    <source>
        <dbReference type="ARBA" id="ARBA00004496"/>
    </source>
</evidence>
<dbReference type="GO" id="GO:0005737">
    <property type="term" value="C:cytoplasm"/>
    <property type="evidence" value="ECO:0007669"/>
    <property type="project" value="UniProtKB-SubCell"/>
</dbReference>
<dbReference type="GO" id="GO:0019171">
    <property type="term" value="F:(3R)-hydroxyacyl-[acyl-carrier-protein] dehydratase activity"/>
    <property type="evidence" value="ECO:0007669"/>
    <property type="project" value="UniProtKB-EC"/>
</dbReference>
<comment type="similarity">
    <text evidence="2 9">Belongs to the thioester dehydratase family. FabZ subfamily.</text>
</comment>
<dbReference type="NCBIfam" id="TIGR01750">
    <property type="entry name" value="fabZ"/>
    <property type="match status" value="1"/>
</dbReference>
<keyword evidence="4 9" id="KW-0444">Lipid biosynthesis</keyword>
<organism evidence="10 11">
    <name type="scientific">Chromatium okenii</name>
    <dbReference type="NCBI Taxonomy" id="61644"/>
    <lineage>
        <taxon>Bacteria</taxon>
        <taxon>Pseudomonadati</taxon>
        <taxon>Pseudomonadota</taxon>
        <taxon>Gammaproteobacteria</taxon>
        <taxon>Chromatiales</taxon>
        <taxon>Chromatiaceae</taxon>
        <taxon>Chromatium</taxon>
    </lineage>
</organism>
<dbReference type="EMBL" id="PPGH01000037">
    <property type="protein sequence ID" value="PQJ95371.1"/>
    <property type="molecule type" value="Genomic_DNA"/>
</dbReference>